<keyword evidence="3" id="KW-0472">Membrane</keyword>
<keyword evidence="6" id="KW-1185">Reference proteome</keyword>
<dbReference type="EMBL" id="JACAZI010000009">
    <property type="protein sequence ID" value="KAF7352658.1"/>
    <property type="molecule type" value="Genomic_DNA"/>
</dbReference>
<dbReference type="SUPFAM" id="SSF48371">
    <property type="entry name" value="ARM repeat"/>
    <property type="match status" value="1"/>
</dbReference>
<dbReference type="AlphaFoldDB" id="A0A8H6Y3J8"/>
<feature type="compositionally biased region" description="Polar residues" evidence="2">
    <location>
        <begin position="497"/>
        <end position="508"/>
    </location>
</feature>
<dbReference type="GO" id="GO:0008610">
    <property type="term" value="P:lipid biosynthetic process"/>
    <property type="evidence" value="ECO:0007669"/>
    <property type="project" value="InterPro"/>
</dbReference>
<feature type="transmembrane region" description="Helical" evidence="3">
    <location>
        <begin position="1083"/>
        <end position="1102"/>
    </location>
</feature>
<dbReference type="Pfam" id="PF21072">
    <property type="entry name" value="EFR3"/>
    <property type="match status" value="1"/>
</dbReference>
<feature type="transmembrane region" description="Helical" evidence="3">
    <location>
        <begin position="1122"/>
        <end position="1142"/>
    </location>
</feature>
<feature type="domain" description="Fatty acid hydroxylase" evidence="4">
    <location>
        <begin position="1129"/>
        <end position="1247"/>
    </location>
</feature>
<dbReference type="InterPro" id="IPR039786">
    <property type="entry name" value="EFR3"/>
</dbReference>
<proteinExistence type="inferred from homology"/>
<evidence type="ECO:0000259" key="4">
    <source>
        <dbReference type="Pfam" id="PF04116"/>
    </source>
</evidence>
<feature type="region of interest" description="Disordered" evidence="2">
    <location>
        <begin position="627"/>
        <end position="673"/>
    </location>
</feature>
<feature type="region of interest" description="Disordered" evidence="2">
    <location>
        <begin position="483"/>
        <end position="508"/>
    </location>
</feature>
<dbReference type="PANTHER" id="PTHR47766">
    <property type="entry name" value="PROTEIN EFR3"/>
    <property type="match status" value="1"/>
</dbReference>
<evidence type="ECO:0000256" key="2">
    <source>
        <dbReference type="SAM" id="MobiDB-lite"/>
    </source>
</evidence>
<name>A0A8H6Y3J8_9AGAR</name>
<evidence type="ECO:0000313" key="6">
    <source>
        <dbReference type="Proteomes" id="UP000620124"/>
    </source>
</evidence>
<feature type="compositionally biased region" description="Basic and acidic residues" evidence="2">
    <location>
        <begin position="483"/>
        <end position="493"/>
    </location>
</feature>
<comment type="caution">
    <text evidence="5">The sequence shown here is derived from an EMBL/GenBank/DDBJ whole genome shotgun (WGS) entry which is preliminary data.</text>
</comment>
<dbReference type="Pfam" id="PF04116">
    <property type="entry name" value="FA_hydroxylase"/>
    <property type="match status" value="1"/>
</dbReference>
<feature type="transmembrane region" description="Helical" evidence="3">
    <location>
        <begin position="1037"/>
        <end position="1063"/>
    </location>
</feature>
<comment type="similarity">
    <text evidence="1">Belongs to the EFR3 family.</text>
</comment>
<dbReference type="Proteomes" id="UP000620124">
    <property type="component" value="Unassembled WGS sequence"/>
</dbReference>
<dbReference type="InterPro" id="IPR006694">
    <property type="entry name" value="Fatty_acid_hydroxylase"/>
</dbReference>
<feature type="compositionally biased region" description="Polar residues" evidence="2">
    <location>
        <begin position="627"/>
        <end position="655"/>
    </location>
</feature>
<dbReference type="PANTHER" id="PTHR47766:SF1">
    <property type="entry name" value="PROTEIN EFR3"/>
    <property type="match status" value="1"/>
</dbReference>
<sequence>MNFLFTPNHVQLLNSCYPPSSAGPDYSPNSQELSRLTYYASNHPGKLAKLGSELEKRVKIREQEGSVRKPSYTGVRAFAPCHYRYIEPSDSSLLITLAIFRSLATECRRDIGLISPSLIASVGATMAAVPKDLEVVARAASVFTAWTTYTDGHLIGADSIMTREYIVVLTNFAALSCSSVADQEVRNRTRLIGFAALTGALNSEALYNDAIQFRAQVSVMMRPILVTVFETPIHSLERQAEAVKDAPISPYLAEFRTRPAIERRAASVHVHVDGETGPDTSEVSSAALRSLFSLLEHANANQLGHIMRASVDTLDSKDSKTWGQVEHCCWIAKKTAEWAQYQYRYAIPTWLVERLVENPEVTPATAMQKTLTAMVTAVFNSSTPLINLSTSDIVSNLINLLLRRTSIHPDDDLLPALVECIASLGRHIYYSDQIQDLAGEIINRLVAVEVQGVLNRGSQNRSQAIRCLLAGLLGLLHAAEENKPSKELDDPPKRNRSSSFKVSSPASQIANPELVAHSGSRRTQVPPDIWQDTLSLLIDVDYAVRADYAAGLVFYLENEIPTMGDATDVDGVKHVRRLADMGAPFQHGTDVKMLLQTGDFGTKFLNAIHAYVYGLATSLTLGIGSSPSTSPGDTITNGPTTSEPENTTDGSEGQSQGHGNGGRRSVSSQAPRARKVSVVQRLLERAPLRVSGSASASLSDYAHILAILTTVHEQFPIRGLITGIPMLLALDKAVKSSDTSEPGAVCRINAVKTVIARVWLAVGKLWDCSELVNLANKALATIPPGGDLPSIPDLEFGLHPPSEPVPVPTDAEPKPWDGVNSETALFAVASCSGVHAATGLDTQAFLARLSVEWTAEAALRDSVERSTTFESTIRGDGISPLLKISPALMHIENVSLQSLTRPTRGIGVTDLREALEGRSSMSNPALQAHATTVKDAVEARPNVWAGGAMDLVLDVLDTYFLDAVYAKVVPLSAFAASELHRSHNASATAFLPSTSQWSKIVSLLPRPPISIENASYTALTQSLQLSAWPRDYMPRQILSLSIITLIGIHALYFIFAGLSYYFIFNHDMRQHPRFLKNQEKLEIACSLRAFPGMTVLTLPWFLAEARGHSRLYDGLDTYGYTYLFLSAPLFLLFTDYCIYWVHRTLHVPSIYKVLHKPHHKWIIPTPFASHAFHPVDGYLQSVPYHLFIFIFPLHRWLYLGLFVFVNFWSIFIHDSDMITGHPLEKVINGPAHHTLHHIYFTVNYGQVRELRPSSGGDIRN</sequence>
<accession>A0A8H6Y3J8</accession>
<keyword evidence="3" id="KW-1133">Transmembrane helix</keyword>
<evidence type="ECO:0000256" key="3">
    <source>
        <dbReference type="SAM" id="Phobius"/>
    </source>
</evidence>
<reference evidence="5" key="1">
    <citation type="submission" date="2020-05" db="EMBL/GenBank/DDBJ databases">
        <title>Mycena genomes resolve the evolution of fungal bioluminescence.</title>
        <authorList>
            <person name="Tsai I.J."/>
        </authorList>
    </citation>
    <scope>NUCLEOTIDE SEQUENCE</scope>
    <source>
        <strain evidence="5">CCC161011</strain>
    </source>
</reference>
<feature type="transmembrane region" description="Helical" evidence="3">
    <location>
        <begin position="1196"/>
        <end position="1213"/>
    </location>
</feature>
<evidence type="ECO:0000313" key="5">
    <source>
        <dbReference type="EMBL" id="KAF7352658.1"/>
    </source>
</evidence>
<organism evidence="5 6">
    <name type="scientific">Mycena venus</name>
    <dbReference type="NCBI Taxonomy" id="2733690"/>
    <lineage>
        <taxon>Eukaryota</taxon>
        <taxon>Fungi</taxon>
        <taxon>Dikarya</taxon>
        <taxon>Basidiomycota</taxon>
        <taxon>Agaricomycotina</taxon>
        <taxon>Agaricomycetes</taxon>
        <taxon>Agaricomycetidae</taxon>
        <taxon>Agaricales</taxon>
        <taxon>Marasmiineae</taxon>
        <taxon>Mycenaceae</taxon>
        <taxon>Mycena</taxon>
    </lineage>
</organism>
<dbReference type="InterPro" id="IPR049150">
    <property type="entry name" value="EFR3_HEAT-like_rpt"/>
</dbReference>
<evidence type="ECO:0000256" key="1">
    <source>
        <dbReference type="ARBA" id="ARBA00010216"/>
    </source>
</evidence>
<dbReference type="InterPro" id="IPR016024">
    <property type="entry name" value="ARM-type_fold"/>
</dbReference>
<gene>
    <name evidence="5" type="ORF">MVEN_01231600</name>
</gene>
<dbReference type="OrthoDB" id="274691at2759"/>
<protein>
    <submittedName>
        <fullName evidence="5">Cellular morphogenesis-related protein</fullName>
    </submittedName>
</protein>
<dbReference type="GO" id="GO:0016491">
    <property type="term" value="F:oxidoreductase activity"/>
    <property type="evidence" value="ECO:0007669"/>
    <property type="project" value="InterPro"/>
</dbReference>
<dbReference type="GO" id="GO:0005506">
    <property type="term" value="F:iron ion binding"/>
    <property type="evidence" value="ECO:0007669"/>
    <property type="project" value="InterPro"/>
</dbReference>
<dbReference type="GO" id="GO:0072659">
    <property type="term" value="P:protein localization to plasma membrane"/>
    <property type="evidence" value="ECO:0007669"/>
    <property type="project" value="InterPro"/>
</dbReference>
<keyword evidence="3" id="KW-0812">Transmembrane</keyword>